<organism evidence="1 2">
    <name type="scientific">Oryza meyeriana var. granulata</name>
    <dbReference type="NCBI Taxonomy" id="110450"/>
    <lineage>
        <taxon>Eukaryota</taxon>
        <taxon>Viridiplantae</taxon>
        <taxon>Streptophyta</taxon>
        <taxon>Embryophyta</taxon>
        <taxon>Tracheophyta</taxon>
        <taxon>Spermatophyta</taxon>
        <taxon>Magnoliopsida</taxon>
        <taxon>Liliopsida</taxon>
        <taxon>Poales</taxon>
        <taxon>Poaceae</taxon>
        <taxon>BOP clade</taxon>
        <taxon>Oryzoideae</taxon>
        <taxon>Oryzeae</taxon>
        <taxon>Oryzinae</taxon>
        <taxon>Oryza</taxon>
        <taxon>Oryza meyeriana</taxon>
    </lineage>
</organism>
<dbReference type="EMBL" id="SPHZ02000011">
    <property type="protein sequence ID" value="KAF0891475.1"/>
    <property type="molecule type" value="Genomic_DNA"/>
</dbReference>
<evidence type="ECO:0000313" key="2">
    <source>
        <dbReference type="Proteomes" id="UP000479710"/>
    </source>
</evidence>
<protein>
    <submittedName>
        <fullName evidence="1">Uncharacterized protein</fullName>
    </submittedName>
</protein>
<dbReference type="AlphaFoldDB" id="A0A6G1BT08"/>
<gene>
    <name evidence="1" type="ORF">E2562_009888</name>
</gene>
<keyword evidence="2" id="KW-1185">Reference proteome</keyword>
<sequence length="73" mass="7517">MGLDGTTKLFREPVVAGAPHAGSHPCIDGGTMMEVGECCGEIREERRGSGKADGTGAGPELEDVERALWGGCT</sequence>
<name>A0A6G1BT08_9ORYZ</name>
<accession>A0A6G1BT08</accession>
<dbReference type="Proteomes" id="UP000479710">
    <property type="component" value="Unassembled WGS sequence"/>
</dbReference>
<reference evidence="1 2" key="1">
    <citation type="submission" date="2019-11" db="EMBL/GenBank/DDBJ databases">
        <title>Whole genome sequence of Oryza granulata.</title>
        <authorList>
            <person name="Li W."/>
        </authorList>
    </citation>
    <scope>NUCLEOTIDE SEQUENCE [LARGE SCALE GENOMIC DNA]</scope>
    <source>
        <strain evidence="2">cv. Menghai</strain>
        <tissue evidence="1">Leaf</tissue>
    </source>
</reference>
<comment type="caution">
    <text evidence="1">The sequence shown here is derived from an EMBL/GenBank/DDBJ whole genome shotgun (WGS) entry which is preliminary data.</text>
</comment>
<evidence type="ECO:0000313" key="1">
    <source>
        <dbReference type="EMBL" id="KAF0891475.1"/>
    </source>
</evidence>
<proteinExistence type="predicted"/>